<dbReference type="EMBL" id="FNAX01000005">
    <property type="protein sequence ID" value="SDF04769.1"/>
    <property type="molecule type" value="Genomic_DNA"/>
</dbReference>
<dbReference type="PANTHER" id="PTHR43099">
    <property type="entry name" value="UPF0053 PROTEIN YRKA"/>
    <property type="match status" value="1"/>
</dbReference>
<dbReference type="SUPFAM" id="SSF56176">
    <property type="entry name" value="FAD-binding/transporter-associated domain-like"/>
    <property type="match status" value="1"/>
</dbReference>
<name>A0A1G7HXE6_9ACTN</name>
<keyword evidence="3" id="KW-1003">Cell membrane</keyword>
<evidence type="ECO:0000256" key="2">
    <source>
        <dbReference type="ARBA" id="ARBA00006337"/>
    </source>
</evidence>
<keyword evidence="4 10" id="KW-0812">Transmembrane</keyword>
<dbReference type="PROSITE" id="PS51846">
    <property type="entry name" value="CNNM"/>
    <property type="match status" value="1"/>
</dbReference>
<dbReference type="Gene3D" id="3.30.465.10">
    <property type="match status" value="1"/>
</dbReference>
<proteinExistence type="inferred from homology"/>
<evidence type="ECO:0000256" key="6">
    <source>
        <dbReference type="ARBA" id="ARBA00022989"/>
    </source>
</evidence>
<dbReference type="InterPro" id="IPR016169">
    <property type="entry name" value="FAD-bd_PCMH_sub2"/>
</dbReference>
<dbReference type="InterPro" id="IPR005170">
    <property type="entry name" value="Transptr-assoc_dom"/>
</dbReference>
<evidence type="ECO:0000313" key="15">
    <source>
        <dbReference type="Proteomes" id="UP000198614"/>
    </source>
</evidence>
<dbReference type="CDD" id="cd04590">
    <property type="entry name" value="CBS_pair_CorC_HlyC_assoc"/>
    <property type="match status" value="1"/>
</dbReference>
<evidence type="ECO:0000256" key="4">
    <source>
        <dbReference type="ARBA" id="ARBA00022692"/>
    </source>
</evidence>
<reference evidence="14 15" key="1">
    <citation type="submission" date="2016-10" db="EMBL/GenBank/DDBJ databases">
        <authorList>
            <person name="de Groot N.N."/>
        </authorList>
    </citation>
    <scope>NUCLEOTIDE SEQUENCE [LARGE SCALE GENOMIC DNA]</scope>
    <source>
        <strain evidence="14 15">CGMCC 4.1859</strain>
    </source>
</reference>
<comment type="subcellular location">
    <subcellularLocation>
        <location evidence="1">Cell membrane</location>
        <topology evidence="1">Multi-pass membrane protein</topology>
    </subcellularLocation>
</comment>
<keyword evidence="6 10" id="KW-1133">Transmembrane helix</keyword>
<dbReference type="SMART" id="SM01091">
    <property type="entry name" value="CorC_HlyC"/>
    <property type="match status" value="1"/>
</dbReference>
<feature type="domain" description="CBS" evidence="12">
    <location>
        <begin position="287"/>
        <end position="343"/>
    </location>
</feature>
<dbReference type="InterPro" id="IPR051676">
    <property type="entry name" value="UPF0053_domain"/>
</dbReference>
<dbReference type="GO" id="GO:0050660">
    <property type="term" value="F:flavin adenine dinucleotide binding"/>
    <property type="evidence" value="ECO:0007669"/>
    <property type="project" value="InterPro"/>
</dbReference>
<dbReference type="Pfam" id="PF00571">
    <property type="entry name" value="CBS"/>
    <property type="match status" value="2"/>
</dbReference>
<dbReference type="GO" id="GO:0005886">
    <property type="term" value="C:plasma membrane"/>
    <property type="evidence" value="ECO:0007669"/>
    <property type="project" value="UniProtKB-SubCell"/>
</dbReference>
<evidence type="ECO:0000259" key="13">
    <source>
        <dbReference type="PROSITE" id="PS51846"/>
    </source>
</evidence>
<evidence type="ECO:0000256" key="7">
    <source>
        <dbReference type="ARBA" id="ARBA00023122"/>
    </source>
</evidence>
<dbReference type="Proteomes" id="UP000198614">
    <property type="component" value="Unassembled WGS sequence"/>
</dbReference>
<evidence type="ECO:0000256" key="11">
    <source>
        <dbReference type="SAM" id="MobiDB-lite"/>
    </source>
</evidence>
<evidence type="ECO:0000259" key="12">
    <source>
        <dbReference type="PROSITE" id="PS51371"/>
    </source>
</evidence>
<keyword evidence="7 9" id="KW-0129">CBS domain</keyword>
<feature type="region of interest" description="Disordered" evidence="11">
    <location>
        <begin position="428"/>
        <end position="546"/>
    </location>
</feature>
<evidence type="ECO:0000256" key="3">
    <source>
        <dbReference type="ARBA" id="ARBA00022475"/>
    </source>
</evidence>
<dbReference type="FunFam" id="3.10.580.10:FF:000002">
    <property type="entry name" value="Magnesium/cobalt efflux protein CorC"/>
    <property type="match status" value="1"/>
</dbReference>
<dbReference type="InterPro" id="IPR044751">
    <property type="entry name" value="Ion_transp-like_CBS"/>
</dbReference>
<dbReference type="Pfam" id="PF03471">
    <property type="entry name" value="CorC_HlyC"/>
    <property type="match status" value="1"/>
</dbReference>
<comment type="similarity">
    <text evidence="2">Belongs to the UPF0053 family.</text>
</comment>
<evidence type="ECO:0000256" key="10">
    <source>
        <dbReference type="PROSITE-ProRule" id="PRU01193"/>
    </source>
</evidence>
<dbReference type="PANTHER" id="PTHR43099:SF6">
    <property type="entry name" value="UPF0053 PROTEIN RV1842C"/>
    <property type="match status" value="1"/>
</dbReference>
<feature type="domain" description="CBS" evidence="12">
    <location>
        <begin position="222"/>
        <end position="282"/>
    </location>
</feature>
<feature type="domain" description="CNNM transmembrane" evidence="13">
    <location>
        <begin position="1"/>
        <end position="203"/>
    </location>
</feature>
<sequence>MTIPLLLLAAAFVLILANGFFVAAEFGLVTVERAEAEKAAAEGDRRARTVVEALKQLSFQLSGTQLGITITSLVVGMLAEPALAELLRGPLAALGLPEGVLSPLAVVVGMLLASAIQMVIGELVPKNWAVSRPLQVARFVAGPQHVFARLFRPVISALNTVANRLVRALGVEPAEELASARTPGELVSLARHSAQAGTLEQDTADLFVRTLSLGDLTAQHVMTPRVKVSALQSSATAEDVVNLTRATGLSRFPVYREKIDEIVGMVHLKDALAVPVHDRLRTTVGRIAQPPVLVPETLPVRPLLTRLRSEQPIAVVVDEYGGTAGVVTLEDIVEELVGEVRDEHDGLDLPELAVAPPEDGRPSWDVDGGLRVDVLRRIGLDAPEGPYETVAGLVADLLGRIPAPGDRTDLPGWRLTVRQVDHYHAERVRLTRTDPAVETHAASSPPAPRTASAASAPARPATAQASAPGDSSAPAPAAAPWSMTAAPGPGTGTVLPHAVPGGAAQTAERRGGTAATGREAVPDGDADTSGRAGRPARSGSQAEAVR</sequence>
<evidence type="ECO:0000313" key="14">
    <source>
        <dbReference type="EMBL" id="SDF04769.1"/>
    </source>
</evidence>
<dbReference type="OrthoDB" id="110231at2"/>
<dbReference type="Gene3D" id="3.10.580.10">
    <property type="entry name" value="CBS-domain"/>
    <property type="match status" value="1"/>
</dbReference>
<feature type="compositionally biased region" description="Low complexity" evidence="11">
    <location>
        <begin position="441"/>
        <end position="487"/>
    </location>
</feature>
<dbReference type="InterPro" id="IPR046342">
    <property type="entry name" value="CBS_dom_sf"/>
</dbReference>
<dbReference type="AlphaFoldDB" id="A0A1G7HXE6"/>
<organism evidence="14 15">
    <name type="scientific">Streptomyces griseoaurantiacus</name>
    <dbReference type="NCBI Taxonomy" id="68213"/>
    <lineage>
        <taxon>Bacteria</taxon>
        <taxon>Bacillati</taxon>
        <taxon>Actinomycetota</taxon>
        <taxon>Actinomycetes</taxon>
        <taxon>Kitasatosporales</taxon>
        <taxon>Streptomycetaceae</taxon>
        <taxon>Streptomyces</taxon>
        <taxon>Streptomyces aurantiacus group</taxon>
    </lineage>
</organism>
<keyword evidence="5" id="KW-0677">Repeat</keyword>
<evidence type="ECO:0000256" key="8">
    <source>
        <dbReference type="ARBA" id="ARBA00023136"/>
    </source>
</evidence>
<accession>A0A1G7HXE6</accession>
<dbReference type="SUPFAM" id="SSF54631">
    <property type="entry name" value="CBS-domain pair"/>
    <property type="match status" value="1"/>
</dbReference>
<dbReference type="InterPro" id="IPR000644">
    <property type="entry name" value="CBS_dom"/>
</dbReference>
<evidence type="ECO:0000256" key="1">
    <source>
        <dbReference type="ARBA" id="ARBA00004651"/>
    </source>
</evidence>
<gene>
    <name evidence="14" type="ORF">SAMN05216260_105336</name>
</gene>
<feature type="compositionally biased region" description="Basic and acidic residues" evidence="11">
    <location>
        <begin position="428"/>
        <end position="437"/>
    </location>
</feature>
<protein>
    <submittedName>
        <fullName evidence="14">Hemolysin, contains CBS domains</fullName>
    </submittedName>
</protein>
<keyword evidence="8 10" id="KW-0472">Membrane</keyword>
<dbReference type="PROSITE" id="PS51371">
    <property type="entry name" value="CBS"/>
    <property type="match status" value="2"/>
</dbReference>
<evidence type="ECO:0000256" key="5">
    <source>
        <dbReference type="ARBA" id="ARBA00022737"/>
    </source>
</evidence>
<evidence type="ECO:0000256" key="9">
    <source>
        <dbReference type="PROSITE-ProRule" id="PRU00703"/>
    </source>
</evidence>
<dbReference type="InterPro" id="IPR036318">
    <property type="entry name" value="FAD-bd_PCMH-like_sf"/>
</dbReference>
<dbReference type="InterPro" id="IPR002550">
    <property type="entry name" value="CNNM"/>
</dbReference>
<dbReference type="Pfam" id="PF01595">
    <property type="entry name" value="CNNM"/>
    <property type="match status" value="1"/>
</dbReference>